<evidence type="ECO:0000313" key="1">
    <source>
        <dbReference type="EMBL" id="MBL4914997.1"/>
    </source>
</evidence>
<dbReference type="RefSeq" id="WP_202723262.1">
    <property type="nucleotide sequence ID" value="NZ_BPEX01000016.1"/>
</dbReference>
<dbReference type="Proteomes" id="UP000604898">
    <property type="component" value="Unassembled WGS sequence"/>
</dbReference>
<dbReference type="PROSITE" id="PS51257">
    <property type="entry name" value="PROKAR_LIPOPROTEIN"/>
    <property type="match status" value="1"/>
</dbReference>
<evidence type="ECO:0008006" key="3">
    <source>
        <dbReference type="Google" id="ProtNLM"/>
    </source>
</evidence>
<name>A0ABS1T2H9_9GAMM</name>
<accession>A0ABS1T2H9</accession>
<protein>
    <recommendedName>
        <fullName evidence="3">Lipoprotein</fullName>
    </recommendedName>
</protein>
<organism evidence="1 2">
    <name type="scientific">Shewanella schlegeliana</name>
    <dbReference type="NCBI Taxonomy" id="190308"/>
    <lineage>
        <taxon>Bacteria</taxon>
        <taxon>Pseudomonadati</taxon>
        <taxon>Pseudomonadota</taxon>
        <taxon>Gammaproteobacteria</taxon>
        <taxon>Alteromonadales</taxon>
        <taxon>Shewanellaceae</taxon>
        <taxon>Shewanella</taxon>
    </lineage>
</organism>
<dbReference type="EMBL" id="JAESVD010000012">
    <property type="protein sequence ID" value="MBL4914997.1"/>
    <property type="molecule type" value="Genomic_DNA"/>
</dbReference>
<reference evidence="1 2" key="1">
    <citation type="submission" date="2021-01" db="EMBL/GenBank/DDBJ databases">
        <title>Genome sequence of Shewanella schlegeliana JCM 11561.</title>
        <authorList>
            <person name="Zhang H."/>
            <person name="Li C."/>
        </authorList>
    </citation>
    <scope>NUCLEOTIDE SEQUENCE [LARGE SCALE GENOMIC DNA]</scope>
    <source>
        <strain evidence="1 2">JCM 11561</strain>
    </source>
</reference>
<proteinExistence type="predicted"/>
<sequence>MSFRSLCLFGIASIGLVACTQSPEWTLLYYPDSQTQPSVEQSSSYISGYYETIEQCHAKGKGLVRLGGDIGGHYVCGYQCEADGQSLSCQNVISSGN</sequence>
<gene>
    <name evidence="1" type="ORF">JMA39_18015</name>
</gene>
<keyword evidence="2" id="KW-1185">Reference proteome</keyword>
<evidence type="ECO:0000313" key="2">
    <source>
        <dbReference type="Proteomes" id="UP000604898"/>
    </source>
</evidence>
<comment type="caution">
    <text evidence="1">The sequence shown here is derived from an EMBL/GenBank/DDBJ whole genome shotgun (WGS) entry which is preliminary data.</text>
</comment>